<evidence type="ECO:0000313" key="1">
    <source>
        <dbReference type="EMBL" id="KOB70345.1"/>
    </source>
</evidence>
<name>A0A0L7L4K4_OPEBR</name>
<organism evidence="1 2">
    <name type="scientific">Operophtera brumata</name>
    <name type="common">Winter moth</name>
    <name type="synonym">Phalaena brumata</name>
    <dbReference type="NCBI Taxonomy" id="104452"/>
    <lineage>
        <taxon>Eukaryota</taxon>
        <taxon>Metazoa</taxon>
        <taxon>Ecdysozoa</taxon>
        <taxon>Arthropoda</taxon>
        <taxon>Hexapoda</taxon>
        <taxon>Insecta</taxon>
        <taxon>Pterygota</taxon>
        <taxon>Neoptera</taxon>
        <taxon>Endopterygota</taxon>
        <taxon>Lepidoptera</taxon>
        <taxon>Glossata</taxon>
        <taxon>Ditrysia</taxon>
        <taxon>Geometroidea</taxon>
        <taxon>Geometridae</taxon>
        <taxon>Larentiinae</taxon>
        <taxon>Operophtera</taxon>
    </lineage>
</organism>
<keyword evidence="1" id="KW-0547">Nucleotide-binding</keyword>
<protein>
    <submittedName>
        <fullName evidence="1">ATP-dependent RNA helicase DDX24</fullName>
    </submittedName>
</protein>
<gene>
    <name evidence="1" type="ORF">OBRU01_15385</name>
</gene>
<keyword evidence="1" id="KW-0347">Helicase</keyword>
<proteinExistence type="predicted"/>
<accession>A0A0L7L4K4</accession>
<dbReference type="Proteomes" id="UP000037510">
    <property type="component" value="Unassembled WGS sequence"/>
</dbReference>
<comment type="caution">
    <text evidence="1">The sequence shown here is derived from an EMBL/GenBank/DDBJ whole genome shotgun (WGS) entry which is preliminary data.</text>
</comment>
<dbReference type="AlphaFoldDB" id="A0A0L7L4K4"/>
<dbReference type="STRING" id="104452.A0A0L7L4K4"/>
<reference evidence="1 2" key="1">
    <citation type="journal article" date="2015" name="Genome Biol. Evol.">
        <title>The genome of winter moth (Operophtera brumata) provides a genomic perspective on sexual dimorphism and phenology.</title>
        <authorList>
            <person name="Derks M.F."/>
            <person name="Smit S."/>
            <person name="Salis L."/>
            <person name="Schijlen E."/>
            <person name="Bossers A."/>
            <person name="Mateman C."/>
            <person name="Pijl A.S."/>
            <person name="de Ridder D."/>
            <person name="Groenen M.A."/>
            <person name="Visser M.E."/>
            <person name="Megens H.J."/>
        </authorList>
    </citation>
    <scope>NUCLEOTIDE SEQUENCE [LARGE SCALE GENOMIC DNA]</scope>
    <source>
        <strain evidence="1">WM2013NL</strain>
        <tissue evidence="1">Head and thorax</tissue>
    </source>
</reference>
<dbReference type="GO" id="GO:0004386">
    <property type="term" value="F:helicase activity"/>
    <property type="evidence" value="ECO:0007669"/>
    <property type="project" value="UniProtKB-KW"/>
</dbReference>
<keyword evidence="2" id="KW-1185">Reference proteome</keyword>
<keyword evidence="1" id="KW-0378">Hydrolase</keyword>
<keyword evidence="1" id="KW-0067">ATP-binding</keyword>
<evidence type="ECO:0000313" key="2">
    <source>
        <dbReference type="Proteomes" id="UP000037510"/>
    </source>
</evidence>
<sequence>MEEKDAYLLYILKRHPGRTIVFSSGGNVITCAMEHKDAHLLYILKRHPGRTIVFCNSIGSVRR</sequence>
<dbReference type="EMBL" id="JTDY01002999">
    <property type="protein sequence ID" value="KOB70345.1"/>
    <property type="molecule type" value="Genomic_DNA"/>
</dbReference>